<dbReference type="Gene3D" id="2.60.40.10">
    <property type="entry name" value="Immunoglobulins"/>
    <property type="match status" value="4"/>
</dbReference>
<dbReference type="InterPro" id="IPR051913">
    <property type="entry name" value="GH2_Domain-Containing"/>
</dbReference>
<evidence type="ECO:0000256" key="3">
    <source>
        <dbReference type="ARBA" id="ARBA00023295"/>
    </source>
</evidence>
<feature type="domain" description="DUF4982" evidence="8">
    <location>
        <begin position="629"/>
        <end position="685"/>
    </location>
</feature>
<proteinExistence type="inferred from homology"/>
<dbReference type="InterPro" id="IPR048230">
    <property type="entry name" value="GalA-like"/>
</dbReference>
<dbReference type="InterPro" id="IPR032311">
    <property type="entry name" value="DUF4982"/>
</dbReference>
<dbReference type="PANTHER" id="PTHR42732">
    <property type="entry name" value="BETA-GALACTOSIDASE"/>
    <property type="match status" value="1"/>
</dbReference>
<dbReference type="NCBIfam" id="NF041462">
    <property type="entry name" value="GalA"/>
    <property type="match status" value="1"/>
</dbReference>
<keyword evidence="11" id="KW-1185">Reference proteome</keyword>
<evidence type="ECO:0000259" key="7">
    <source>
        <dbReference type="Pfam" id="PF02837"/>
    </source>
</evidence>
<dbReference type="Pfam" id="PF02836">
    <property type="entry name" value="Glyco_hydro_2_C"/>
    <property type="match status" value="1"/>
</dbReference>
<organism evidence="10 11">
    <name type="scientific">Pedobacter mendelii</name>
    <dbReference type="NCBI Taxonomy" id="1908240"/>
    <lineage>
        <taxon>Bacteria</taxon>
        <taxon>Pseudomonadati</taxon>
        <taxon>Bacteroidota</taxon>
        <taxon>Sphingobacteriia</taxon>
        <taxon>Sphingobacteriales</taxon>
        <taxon>Sphingobacteriaceae</taxon>
        <taxon>Pedobacter</taxon>
    </lineage>
</organism>
<sequence>MKSYKILAFLLLIKLSQATASFAQDKIELKREHILIDTGWRFALGHPYDVKKDFYNGTGYFSYLAKTGYGDGAAAPGFDDRTWRKLNVPHDWAVEQGFDKNASLSHGFKAIGRNFPDASVGWYRKSISIPAKDLGRKISIAFDGVFRNSIVWVNGHYLGIEPSGYHGFEYDITDYLNYGGENVIAVRVDVTIEEGWFYEGAGIYRHVWLNKTAPLHIIPNGTFVRSTINNNEALVKASVTLKNDALENDKFNIKQSIVDAKGKVVASGSLQNIELNALTEKEFTIDIPVVKPQLWDLENPYLYQLLTTITKNEEVIDEYKTNFGIRTIRFDADKGFFLNGKRVEVKGTNNHQDHAGVGVALPDEVQYFRISKLKEMGSNAYRCSHNPPTPELLDACDRLGMLVIDENRLMGITEQNLNYLKKLIIRDRNHPSIISWSIGNEEWNIEGNITGARIAKTMQAFAKTIDTTRAITAAISGGIGNGISTTIDLLGYNYVATKNTDEQHKKYPAQFSWGTEEGSTVASRGLYSNNMEKHELAAYDTRQNENFLSLEDGWKHYAARPYLAGMFIWTGFDYRGEPTPFGWPSVVSYFGMVDLCGFPKDNTWYLKSWWTDKPTLHLLPHWNWKGSEGKPIEVKAYSNCDEVELFLNKKSLGKKRMEPNGHLNWTVNYTPGTLEAVGFKNGKKILTDEVKTTSNPTHVSIIQEAIPIEKSTLAILKVDVRDASNQAVPTAVNEIDFQISGPAKIIGVGNGNPTSLEPDQFIEHIDVIQINDFKEKPISNIDDITELTTDLTDWDYAFKQERTQEFGKKVKALIYRGNFDLEDWNDATKITFFYKSIGKQQSIYINGKKIADKLTENKKGNAFTLDKSVLKVGKNTIAILATPILKVQSWDNINADPGLFQVLKPAADWKRKLFSGLAQVIVQSTGEAGEVTLKASSNGLKPAIIKIKL</sequence>
<keyword evidence="4" id="KW-0732">Signal</keyword>
<dbReference type="InterPro" id="IPR023232">
    <property type="entry name" value="Glyco_hydro_2_AS"/>
</dbReference>
<evidence type="ECO:0000256" key="4">
    <source>
        <dbReference type="SAM" id="SignalP"/>
    </source>
</evidence>
<name>A0ABQ2BF03_9SPHI</name>
<dbReference type="InterPro" id="IPR036156">
    <property type="entry name" value="Beta-gal/glucu_dom_sf"/>
</dbReference>
<dbReference type="InterPro" id="IPR006101">
    <property type="entry name" value="Glyco_hydro_2"/>
</dbReference>
<dbReference type="RefSeq" id="WP_188412427.1">
    <property type="nucleotide sequence ID" value="NZ_BMDJ01000003.1"/>
</dbReference>
<dbReference type="SUPFAM" id="SSF49303">
    <property type="entry name" value="beta-Galactosidase/glucuronidase domain"/>
    <property type="match status" value="1"/>
</dbReference>
<dbReference type="SUPFAM" id="SSF49785">
    <property type="entry name" value="Galactose-binding domain-like"/>
    <property type="match status" value="1"/>
</dbReference>
<keyword evidence="3" id="KW-0326">Glycosidase</keyword>
<dbReference type="InterPro" id="IPR006104">
    <property type="entry name" value="Glyco_hydro_2_N"/>
</dbReference>
<evidence type="ECO:0000313" key="11">
    <source>
        <dbReference type="Proteomes" id="UP000645390"/>
    </source>
</evidence>
<dbReference type="Proteomes" id="UP000645390">
    <property type="component" value="Unassembled WGS sequence"/>
</dbReference>
<reference evidence="11" key="1">
    <citation type="journal article" date="2019" name="Int. J. Syst. Evol. Microbiol.">
        <title>The Global Catalogue of Microorganisms (GCM) 10K type strain sequencing project: providing services to taxonomists for standard genome sequencing and annotation.</title>
        <authorList>
            <consortium name="The Broad Institute Genomics Platform"/>
            <consortium name="The Broad Institute Genome Sequencing Center for Infectious Disease"/>
            <person name="Wu L."/>
            <person name="Ma J."/>
        </authorList>
    </citation>
    <scope>NUCLEOTIDE SEQUENCE [LARGE SCALE GENOMIC DNA]</scope>
    <source>
        <strain evidence="11">CCM 8939</strain>
    </source>
</reference>
<feature type="domain" description="Glycosyl hydrolases family 2 sugar binding" evidence="7">
    <location>
        <begin position="117"/>
        <end position="212"/>
    </location>
</feature>
<evidence type="ECO:0000256" key="1">
    <source>
        <dbReference type="ARBA" id="ARBA00007401"/>
    </source>
</evidence>
<evidence type="ECO:0000259" key="6">
    <source>
        <dbReference type="Pfam" id="PF02836"/>
    </source>
</evidence>
<feature type="chain" id="PRO_5046737444" evidence="4">
    <location>
        <begin position="24"/>
        <end position="949"/>
    </location>
</feature>
<dbReference type="Gene3D" id="3.20.20.80">
    <property type="entry name" value="Glycosidases"/>
    <property type="match status" value="1"/>
</dbReference>
<evidence type="ECO:0000259" key="5">
    <source>
        <dbReference type="Pfam" id="PF00703"/>
    </source>
</evidence>
<dbReference type="PANTHER" id="PTHR42732:SF1">
    <property type="entry name" value="BETA-MANNOSIDASE"/>
    <property type="match status" value="1"/>
</dbReference>
<dbReference type="PROSITE" id="PS00608">
    <property type="entry name" value="GLYCOSYL_HYDROL_F2_2"/>
    <property type="match status" value="1"/>
</dbReference>
<keyword evidence="2" id="KW-0378">Hydrolase</keyword>
<evidence type="ECO:0000256" key="2">
    <source>
        <dbReference type="ARBA" id="ARBA00022801"/>
    </source>
</evidence>
<feature type="signal peptide" evidence="4">
    <location>
        <begin position="1"/>
        <end position="23"/>
    </location>
</feature>
<dbReference type="InterPro" id="IPR006102">
    <property type="entry name" value="Ig-like_GH2"/>
</dbReference>
<dbReference type="Pfam" id="PF00703">
    <property type="entry name" value="Glyco_hydro_2"/>
    <property type="match status" value="1"/>
</dbReference>
<dbReference type="PRINTS" id="PR00132">
    <property type="entry name" value="GLHYDRLASE2"/>
</dbReference>
<feature type="domain" description="Glycoside hydrolase family 2" evidence="9">
    <location>
        <begin position="707"/>
        <end position="760"/>
    </location>
</feature>
<accession>A0ABQ2BF03</accession>
<dbReference type="EMBL" id="BMDJ01000003">
    <property type="protein sequence ID" value="GGI24461.1"/>
    <property type="molecule type" value="Genomic_DNA"/>
</dbReference>
<dbReference type="SUPFAM" id="SSF51445">
    <property type="entry name" value="(Trans)glycosidases"/>
    <property type="match status" value="1"/>
</dbReference>
<dbReference type="InterPro" id="IPR006103">
    <property type="entry name" value="Glyco_hydro_2_cat"/>
</dbReference>
<feature type="domain" description="Glycoside hydrolase family 2 catalytic" evidence="6">
    <location>
        <begin position="333"/>
        <end position="491"/>
    </location>
</feature>
<evidence type="ECO:0000313" key="10">
    <source>
        <dbReference type="EMBL" id="GGI24461.1"/>
    </source>
</evidence>
<protein>
    <submittedName>
        <fullName evidence="10">Beta-galactosidase</fullName>
    </submittedName>
</protein>
<evidence type="ECO:0000259" key="9">
    <source>
        <dbReference type="Pfam" id="PF18565"/>
    </source>
</evidence>
<feature type="domain" description="Glycoside hydrolase family 2" evidence="9">
    <location>
        <begin position="905"/>
        <end position="945"/>
    </location>
</feature>
<dbReference type="InterPro" id="IPR040605">
    <property type="entry name" value="Glyco_hydro2_dom5"/>
</dbReference>
<dbReference type="Pfam" id="PF18565">
    <property type="entry name" value="Glyco_hydro2_C5"/>
    <property type="match status" value="2"/>
</dbReference>
<dbReference type="Pfam" id="PF16355">
    <property type="entry name" value="DUF4982"/>
    <property type="match status" value="1"/>
</dbReference>
<feature type="domain" description="Glycoside hydrolase family 2 immunoglobulin-like beta-sandwich" evidence="5">
    <location>
        <begin position="221"/>
        <end position="326"/>
    </location>
</feature>
<evidence type="ECO:0000259" key="8">
    <source>
        <dbReference type="Pfam" id="PF16355"/>
    </source>
</evidence>
<dbReference type="InterPro" id="IPR013783">
    <property type="entry name" value="Ig-like_fold"/>
</dbReference>
<comment type="caution">
    <text evidence="10">The sequence shown here is derived from an EMBL/GenBank/DDBJ whole genome shotgun (WGS) entry which is preliminary data.</text>
</comment>
<dbReference type="Gene3D" id="2.60.120.260">
    <property type="entry name" value="Galactose-binding domain-like"/>
    <property type="match status" value="1"/>
</dbReference>
<dbReference type="Pfam" id="PF02837">
    <property type="entry name" value="Glyco_hydro_2_N"/>
    <property type="match status" value="1"/>
</dbReference>
<gene>
    <name evidence="10" type="primary">bga</name>
    <name evidence="10" type="ORF">GCM10008119_12770</name>
</gene>
<dbReference type="InterPro" id="IPR008979">
    <property type="entry name" value="Galactose-bd-like_sf"/>
</dbReference>
<dbReference type="InterPro" id="IPR017853">
    <property type="entry name" value="GH"/>
</dbReference>
<comment type="similarity">
    <text evidence="1">Belongs to the glycosyl hydrolase 2 family.</text>
</comment>